<dbReference type="FunFam" id="3.30.2160.10:FF:000002">
    <property type="entry name" value="Putative Ubiquitin-protein ligase E3C"/>
    <property type="match status" value="1"/>
</dbReference>
<dbReference type="GO" id="GO:0000209">
    <property type="term" value="P:protein polyubiquitination"/>
    <property type="evidence" value="ECO:0007669"/>
    <property type="project" value="InterPro"/>
</dbReference>
<evidence type="ECO:0000256" key="4">
    <source>
        <dbReference type="ARBA" id="ARBA00022679"/>
    </source>
</evidence>
<keyword evidence="9" id="KW-0436">Ligase</keyword>
<dbReference type="Gene3D" id="3.30.2410.10">
    <property type="entry name" value="Hect, E3 ligase catalytic domain"/>
    <property type="match status" value="1"/>
</dbReference>
<feature type="compositionally biased region" description="Polar residues" evidence="7">
    <location>
        <begin position="432"/>
        <end position="448"/>
    </location>
</feature>
<evidence type="ECO:0000256" key="1">
    <source>
        <dbReference type="ARBA" id="ARBA00000885"/>
    </source>
</evidence>
<feature type="compositionally biased region" description="Polar residues" evidence="7">
    <location>
        <begin position="414"/>
        <end position="424"/>
    </location>
</feature>
<reference evidence="9" key="1">
    <citation type="submission" date="2019-05" db="EMBL/GenBank/DDBJ databases">
        <title>Annotation for the trematode Fasciolopsis buski.</title>
        <authorList>
            <person name="Choi Y.-J."/>
        </authorList>
    </citation>
    <scope>NUCLEOTIDE SEQUENCE</scope>
    <source>
        <strain evidence="9">HT</strain>
        <tissue evidence="9">Whole worm</tissue>
    </source>
</reference>
<dbReference type="PROSITE" id="PS50096">
    <property type="entry name" value="IQ"/>
    <property type="match status" value="1"/>
</dbReference>
<dbReference type="InterPro" id="IPR000048">
    <property type="entry name" value="IQ_motif_EF-hand-BS"/>
</dbReference>
<dbReference type="PROSITE" id="PS50237">
    <property type="entry name" value="HECT"/>
    <property type="match status" value="1"/>
</dbReference>
<comment type="pathway">
    <text evidence="2">Protein modification; protein ubiquitination.</text>
</comment>
<dbReference type="InterPro" id="IPR044611">
    <property type="entry name" value="E3A/B/C-like"/>
</dbReference>
<organism evidence="9 10">
    <name type="scientific">Fasciolopsis buskii</name>
    <dbReference type="NCBI Taxonomy" id="27845"/>
    <lineage>
        <taxon>Eukaryota</taxon>
        <taxon>Metazoa</taxon>
        <taxon>Spiralia</taxon>
        <taxon>Lophotrochozoa</taxon>
        <taxon>Platyhelminthes</taxon>
        <taxon>Trematoda</taxon>
        <taxon>Digenea</taxon>
        <taxon>Plagiorchiida</taxon>
        <taxon>Echinostomata</taxon>
        <taxon>Echinostomatoidea</taxon>
        <taxon>Fasciolidae</taxon>
        <taxon>Fasciolopsis</taxon>
    </lineage>
</organism>
<protein>
    <recommendedName>
        <fullName evidence="3">HECT-type E3 ubiquitin transferase</fullName>
        <ecNumber evidence="3">2.3.2.26</ecNumber>
    </recommendedName>
</protein>
<dbReference type="OrthoDB" id="8068875at2759"/>
<dbReference type="CDD" id="cd00078">
    <property type="entry name" value="HECTc"/>
    <property type="match status" value="1"/>
</dbReference>
<dbReference type="Pfam" id="PF00632">
    <property type="entry name" value="HECT"/>
    <property type="match status" value="1"/>
</dbReference>
<evidence type="ECO:0000256" key="7">
    <source>
        <dbReference type="SAM" id="MobiDB-lite"/>
    </source>
</evidence>
<keyword evidence="5 6" id="KW-0833">Ubl conjugation pathway</keyword>
<dbReference type="SUPFAM" id="SSF56204">
    <property type="entry name" value="Hect, E3 ligase catalytic domain"/>
    <property type="match status" value="1"/>
</dbReference>
<dbReference type="PANTHER" id="PTHR45700">
    <property type="entry name" value="UBIQUITIN-PROTEIN LIGASE E3C"/>
    <property type="match status" value="1"/>
</dbReference>
<dbReference type="SMART" id="SM00119">
    <property type="entry name" value="HECTc"/>
    <property type="match status" value="1"/>
</dbReference>
<dbReference type="InterPro" id="IPR000569">
    <property type="entry name" value="HECT_dom"/>
</dbReference>
<gene>
    <name evidence="9" type="ORF">FBUS_07075</name>
</gene>
<evidence type="ECO:0000313" key="9">
    <source>
        <dbReference type="EMBL" id="KAA0195427.1"/>
    </source>
</evidence>
<evidence type="ECO:0000256" key="5">
    <source>
        <dbReference type="ARBA" id="ARBA00022786"/>
    </source>
</evidence>
<dbReference type="GO" id="GO:0006511">
    <property type="term" value="P:ubiquitin-dependent protein catabolic process"/>
    <property type="evidence" value="ECO:0007669"/>
    <property type="project" value="TreeGrafter"/>
</dbReference>
<dbReference type="FunFam" id="3.30.2410.10:FF:000011">
    <property type="entry name" value="Putative Ubiquitin-protein ligase E3C"/>
    <property type="match status" value="1"/>
</dbReference>
<comment type="caution">
    <text evidence="9">The sequence shown here is derived from an EMBL/GenBank/DDBJ whole genome shotgun (WGS) entry which is preliminary data.</text>
</comment>
<keyword evidence="4" id="KW-0808">Transferase</keyword>
<proteinExistence type="predicted"/>
<dbReference type="AlphaFoldDB" id="A0A8E0VLW5"/>
<evidence type="ECO:0000259" key="8">
    <source>
        <dbReference type="PROSITE" id="PS50237"/>
    </source>
</evidence>
<accession>A0A8E0VLW5</accession>
<feature type="region of interest" description="Disordered" evidence="7">
    <location>
        <begin position="414"/>
        <end position="448"/>
    </location>
</feature>
<dbReference type="GO" id="GO:0016874">
    <property type="term" value="F:ligase activity"/>
    <property type="evidence" value="ECO:0007669"/>
    <property type="project" value="UniProtKB-KW"/>
</dbReference>
<comment type="catalytic activity">
    <reaction evidence="1">
        <text>S-ubiquitinyl-[E2 ubiquitin-conjugating enzyme]-L-cysteine + [acceptor protein]-L-lysine = [E2 ubiquitin-conjugating enzyme]-L-cysteine + N(6)-ubiquitinyl-[acceptor protein]-L-lysine.</text>
        <dbReference type="EC" id="2.3.2.26"/>
    </reaction>
</comment>
<dbReference type="EC" id="2.3.2.26" evidence="3"/>
<dbReference type="Proteomes" id="UP000728185">
    <property type="component" value="Unassembled WGS sequence"/>
</dbReference>
<feature type="domain" description="HECT" evidence="8">
    <location>
        <begin position="801"/>
        <end position="1168"/>
    </location>
</feature>
<evidence type="ECO:0000256" key="3">
    <source>
        <dbReference type="ARBA" id="ARBA00012485"/>
    </source>
</evidence>
<evidence type="ECO:0000256" key="2">
    <source>
        <dbReference type="ARBA" id="ARBA00004906"/>
    </source>
</evidence>
<dbReference type="EMBL" id="LUCM01003711">
    <property type="protein sequence ID" value="KAA0195427.1"/>
    <property type="molecule type" value="Genomic_DNA"/>
</dbReference>
<dbReference type="Pfam" id="PF00612">
    <property type="entry name" value="IQ"/>
    <property type="match status" value="1"/>
</dbReference>
<dbReference type="InterPro" id="IPR035983">
    <property type="entry name" value="Hect_E3_ubiquitin_ligase"/>
</dbReference>
<dbReference type="PANTHER" id="PTHR45700:SF3">
    <property type="entry name" value="UBIQUITIN-PROTEIN LIGASE E3B"/>
    <property type="match status" value="1"/>
</dbReference>
<feature type="active site" description="Glycyl thioester intermediate" evidence="6">
    <location>
        <position position="1136"/>
    </location>
</feature>
<dbReference type="SMART" id="SM00015">
    <property type="entry name" value="IQ"/>
    <property type="match status" value="1"/>
</dbReference>
<dbReference type="Gene3D" id="3.90.1750.10">
    <property type="entry name" value="Hect, E3 ligase catalytic domains"/>
    <property type="match status" value="1"/>
</dbReference>
<sequence length="1168" mass="132212">MFDKIKPDVDAFIEKNRKERCERREARIRERSAVTIQKVWRGYHTRSQVLSEFRNSCDSIISRETSADDLLRAIKHLRFRFSVENDRKRFELLTRRIMFSIETAKPEVSYLALALRKATLVDWIRVTKWILAKIVCYLPSLDPCNPTSSKSLNVFLSLLLVVTDYPRWTFYDTHLEPSMSQLTRILLEHLVQHRLYESLHELLAKGLARHSPMFTKTSLTGIFTIAMRPLIYFDFSQKYMLMFASQILAVPGFVLHVNSMMNEVYDTILRERLCTKTVLILHDSPHELDTLVASLDGSYVLCFIANLVQLSLLEGEILAVHCSKFCVVLSRLLSFLGNYVGSKKSTMSSWHPILGWFAQPLDTSLQSAMTFVTKQLRLLWNDRMVRMLFGDLYAEAELDDPGAKVATPATSSVANCAGPSSSNGGAMPTGLTDPSSSPTRRPIQSLSFSNSRGFDLDHYKGRVRHGLNNFLHQISLSRAKRKLRSGLASVVNATGAGSVVSFGTGCCSTTGPAGPNDLPESLKAVCMLYCFTVASLREIRNDILAGLSLGDLLPRLWRLVARCGTVQDWVKVLMDSQLGVHAKPHASHLLQIFTAAASNLLSILDDVELFELGKSFTVDELCSMGTFFNQLVYETVLAVPDPWALNSWSSPIAAKPSVNEPFPNMKSDDGLLGIHNSTACSLPGLFTMCLRLLSIIYERDSRHVFTPSDFWLIPNLKVSAFLADLRKPKPHALFLLKNVPHIIPHKERVVLFRDRVRDDKASLGVQTRMNWLTEDGPVGAVITIHRNRLVEDGYQQLANLSSAQLRMKIRVQFVNEMGLDEVGIDLDGVFKEFLEETLHRVFDPSLNLFRVTSDQRLYPSPSSNLQDNHLLLFEFLGKMLAKAIYEGIVVDVPFANFFLTQLLGRERTGCYSFLDELATLDRELYKSLSYIKHYDGDVADLEFTYSYAEDCLGQMVVHDLCPGGRCITVTNDLKISYVHRVARFRMYEQIRAQTASFIRGFYSILNPDWLSIFSPPELQKLISGDSISVNIDDLKQNTRYSGGFHSNHRVIKWLWDILRRDFTDEERSLFLKFVTSCSRPPLLGFSNLEPPFCIRCVQYTNEDQDVGDTLGSVLKGFFGVGGRREEVTRLPTTSTCFNLLKLPNYSSRNVLRDKLRYAIHSHAGFELS</sequence>
<evidence type="ECO:0000256" key="6">
    <source>
        <dbReference type="PROSITE-ProRule" id="PRU00104"/>
    </source>
</evidence>
<dbReference type="Gene3D" id="1.20.5.190">
    <property type="match status" value="1"/>
</dbReference>
<dbReference type="Gene3D" id="3.30.2160.10">
    <property type="entry name" value="Hect, E3 ligase catalytic domain"/>
    <property type="match status" value="1"/>
</dbReference>
<name>A0A8E0VLW5_9TREM</name>
<dbReference type="GO" id="GO:0061630">
    <property type="term" value="F:ubiquitin protein ligase activity"/>
    <property type="evidence" value="ECO:0007669"/>
    <property type="project" value="UniProtKB-EC"/>
</dbReference>
<keyword evidence="10" id="KW-1185">Reference proteome</keyword>
<evidence type="ECO:0000313" key="10">
    <source>
        <dbReference type="Proteomes" id="UP000728185"/>
    </source>
</evidence>